<dbReference type="EMBL" id="AVOT02030680">
    <property type="protein sequence ID" value="MBW0523949.1"/>
    <property type="molecule type" value="Genomic_DNA"/>
</dbReference>
<keyword evidence="2" id="KW-1185">Reference proteome</keyword>
<comment type="caution">
    <text evidence="1">The sequence shown here is derived from an EMBL/GenBank/DDBJ whole genome shotgun (WGS) entry which is preliminary data.</text>
</comment>
<gene>
    <name evidence="1" type="ORF">O181_063664</name>
</gene>
<dbReference type="AlphaFoldDB" id="A0A9Q3EMK3"/>
<evidence type="ECO:0000313" key="2">
    <source>
        <dbReference type="Proteomes" id="UP000765509"/>
    </source>
</evidence>
<dbReference type="Proteomes" id="UP000765509">
    <property type="component" value="Unassembled WGS sequence"/>
</dbReference>
<organism evidence="1 2">
    <name type="scientific">Austropuccinia psidii MF-1</name>
    <dbReference type="NCBI Taxonomy" id="1389203"/>
    <lineage>
        <taxon>Eukaryota</taxon>
        <taxon>Fungi</taxon>
        <taxon>Dikarya</taxon>
        <taxon>Basidiomycota</taxon>
        <taxon>Pucciniomycotina</taxon>
        <taxon>Pucciniomycetes</taxon>
        <taxon>Pucciniales</taxon>
        <taxon>Sphaerophragmiaceae</taxon>
        <taxon>Austropuccinia</taxon>
    </lineage>
</organism>
<reference evidence="1" key="1">
    <citation type="submission" date="2021-03" db="EMBL/GenBank/DDBJ databases">
        <title>Draft genome sequence of rust myrtle Austropuccinia psidii MF-1, a brazilian biotype.</title>
        <authorList>
            <person name="Quecine M.C."/>
            <person name="Pachon D.M.R."/>
            <person name="Bonatelli M.L."/>
            <person name="Correr F.H."/>
            <person name="Franceschini L.M."/>
            <person name="Leite T.F."/>
            <person name="Margarido G.R.A."/>
            <person name="Almeida C.A."/>
            <person name="Ferrarezi J.A."/>
            <person name="Labate C.A."/>
        </authorList>
    </citation>
    <scope>NUCLEOTIDE SEQUENCE</scope>
    <source>
        <strain evidence="1">MF-1</strain>
    </source>
</reference>
<accession>A0A9Q3EMK3</accession>
<protein>
    <submittedName>
        <fullName evidence="1">Uncharacterized protein</fullName>
    </submittedName>
</protein>
<evidence type="ECO:0000313" key="1">
    <source>
        <dbReference type="EMBL" id="MBW0523949.1"/>
    </source>
</evidence>
<name>A0A9Q3EMK3_9BASI</name>
<sequence>MRDSFVRPFTIIRLIGKNEVEVRLTEEFSKKNPVFPVCLVKKYHKAKDEAFTNRKQIVTHAKLVEKDDSPVTVKKIIKSRKIRINGKYNGQYLLIFKNQQEDTD</sequence>
<proteinExistence type="predicted"/>